<proteinExistence type="predicted"/>
<accession>A0AB34JCR7</accession>
<evidence type="ECO:0000313" key="2">
    <source>
        <dbReference type="Proteomes" id="UP001515480"/>
    </source>
</evidence>
<dbReference type="Proteomes" id="UP001515480">
    <property type="component" value="Unassembled WGS sequence"/>
</dbReference>
<keyword evidence="2" id="KW-1185">Reference proteome</keyword>
<reference evidence="1 2" key="1">
    <citation type="journal article" date="2024" name="Science">
        <title>Giant polyketide synthase enzymes in the biosynthesis of giant marine polyether toxins.</title>
        <authorList>
            <person name="Fallon T.R."/>
            <person name="Shende V.V."/>
            <person name="Wierzbicki I.H."/>
            <person name="Pendleton A.L."/>
            <person name="Watervoot N.F."/>
            <person name="Auber R.P."/>
            <person name="Gonzalez D.J."/>
            <person name="Wisecaver J.H."/>
            <person name="Moore B.S."/>
        </authorList>
    </citation>
    <scope>NUCLEOTIDE SEQUENCE [LARGE SCALE GENOMIC DNA]</scope>
    <source>
        <strain evidence="1 2">12B1</strain>
    </source>
</reference>
<organism evidence="1 2">
    <name type="scientific">Prymnesium parvum</name>
    <name type="common">Toxic golden alga</name>
    <dbReference type="NCBI Taxonomy" id="97485"/>
    <lineage>
        <taxon>Eukaryota</taxon>
        <taxon>Haptista</taxon>
        <taxon>Haptophyta</taxon>
        <taxon>Prymnesiophyceae</taxon>
        <taxon>Prymnesiales</taxon>
        <taxon>Prymnesiaceae</taxon>
        <taxon>Prymnesium</taxon>
    </lineage>
</organism>
<comment type="caution">
    <text evidence="1">The sequence shown here is derived from an EMBL/GenBank/DDBJ whole genome shotgun (WGS) entry which is preliminary data.</text>
</comment>
<protein>
    <submittedName>
        <fullName evidence="1">Uncharacterized protein</fullName>
    </submittedName>
</protein>
<sequence length="122" mass="13800">MTQQRLWQTQLAEHLNSHLLDSSTCQMEPPKLESEADMKALIGKYILHAFQLENAMGWFLGKVVAVGVSNRDLKKTPTAIHVVLYEMKHTKNKHLVGRVASTLSSAKYGVNEWWVLLLQQSG</sequence>
<dbReference type="EMBL" id="JBGBPQ010000010">
    <property type="protein sequence ID" value="KAL1518848.1"/>
    <property type="molecule type" value="Genomic_DNA"/>
</dbReference>
<evidence type="ECO:0000313" key="1">
    <source>
        <dbReference type="EMBL" id="KAL1518848.1"/>
    </source>
</evidence>
<gene>
    <name evidence="1" type="ORF">AB1Y20_003125</name>
</gene>
<dbReference type="AlphaFoldDB" id="A0AB34JCR7"/>
<name>A0AB34JCR7_PRYPA</name>